<dbReference type="Proteomes" id="UP000270034">
    <property type="component" value="Chromosome"/>
</dbReference>
<evidence type="ECO:0000313" key="1">
    <source>
        <dbReference type="EMBL" id="BBC80493.1"/>
    </source>
</evidence>
<protein>
    <submittedName>
        <fullName evidence="1">Uncharacterized protein</fullName>
    </submittedName>
</protein>
<dbReference type="AlphaFoldDB" id="A0A2Z5ZJ17"/>
<proteinExistence type="predicted"/>
<gene>
    <name evidence="1" type="ORF">AcetOrient_orf03219</name>
</gene>
<name>A0A2Z5ZJ17_9PROT</name>
<accession>A0A2Z5ZJ17</accession>
<organism evidence="1 2">
    <name type="scientific">Acetobacter orientalis</name>
    <dbReference type="NCBI Taxonomy" id="146474"/>
    <lineage>
        <taxon>Bacteria</taxon>
        <taxon>Pseudomonadati</taxon>
        <taxon>Pseudomonadota</taxon>
        <taxon>Alphaproteobacteria</taxon>
        <taxon>Acetobacterales</taxon>
        <taxon>Acetobacteraceae</taxon>
        <taxon>Acetobacter</taxon>
    </lineage>
</organism>
<sequence length="53" mass="6223">MPTQEAVLKASWVRSNTLAWVCKHYFCPQYSNIVAKSCVVNYKIRRQPSFLIF</sequence>
<reference evidence="1 2" key="1">
    <citation type="submission" date="2018-02" db="EMBL/GenBank/DDBJ databases">
        <title>Acetobacter orientalis genome.</title>
        <authorList>
            <person name="Nakashima N."/>
            <person name="Tamura T."/>
        </authorList>
    </citation>
    <scope>NUCLEOTIDE SEQUENCE [LARGE SCALE GENOMIC DNA]</scope>
    <source>
        <strain evidence="1 2">FAN1</strain>
    </source>
</reference>
<dbReference type="KEGG" id="aot:AcetOri_orf03219"/>
<dbReference type="EMBL" id="AP018515">
    <property type="protein sequence ID" value="BBC80493.1"/>
    <property type="molecule type" value="Genomic_DNA"/>
</dbReference>
<evidence type="ECO:0000313" key="2">
    <source>
        <dbReference type="Proteomes" id="UP000270034"/>
    </source>
</evidence>